<keyword evidence="2" id="KW-1185">Reference proteome</keyword>
<accession>A0AA36BHZ1</accession>
<protein>
    <submittedName>
        <fullName evidence="1">XP_042229523.1uncharacterized protein LOC121871369</fullName>
    </submittedName>
</protein>
<name>A0AA36BHZ1_OCTVU</name>
<dbReference type="Proteomes" id="UP001162480">
    <property type="component" value="Chromosome 16"/>
</dbReference>
<dbReference type="EMBL" id="OX597829">
    <property type="protein sequence ID" value="CAI9734730.1"/>
    <property type="molecule type" value="Genomic_DNA"/>
</dbReference>
<dbReference type="PANTHER" id="PTHR47501:SF5">
    <property type="entry name" value="HAT C-TERMINAL DIMERISATION DOMAIN-CONTAINING PROTEIN"/>
    <property type="match status" value="1"/>
</dbReference>
<gene>
    <name evidence="1" type="ORF">OCTVUL_1B006532</name>
</gene>
<proteinExistence type="predicted"/>
<dbReference type="SUPFAM" id="SSF53098">
    <property type="entry name" value="Ribonuclease H-like"/>
    <property type="match status" value="1"/>
</dbReference>
<evidence type="ECO:0000313" key="2">
    <source>
        <dbReference type="Proteomes" id="UP001162480"/>
    </source>
</evidence>
<reference evidence="1" key="1">
    <citation type="submission" date="2023-08" db="EMBL/GenBank/DDBJ databases">
        <authorList>
            <person name="Alioto T."/>
            <person name="Alioto T."/>
            <person name="Gomez Garrido J."/>
        </authorList>
    </citation>
    <scope>NUCLEOTIDE SEQUENCE</scope>
</reference>
<sequence length="337" mass="37169">MLDKVTRTTTDNSKNFVTAFMQFGTEIELLLDIPETTADPDVEGVADMDLDMDPEAGDENGVWYISVDAILDESSGLGLMKCAVHSFNLVASVNANKALDSTSFKSANKKAMSKAQRLWNLKSRSTVAADSILETLKRRLVIPNINRWNSTHDSVVVFNNLLEKNRGAVHRVNYPQVKLQTFTDSDVGFLTEYAQVVSHVAKAFDKIQGKDQAYLGSLLPTVAATIEKLNEVKLKHLLYWSPLLGAILTGIAKRLGLLLQDLEYQLTTAFHPKVHLFRLEQYNTTQVNRVTNAMETVVKIALKRPKGRAAAAPAMRMRKKISSAILLGSGRAGATGH</sequence>
<organism evidence="1 2">
    <name type="scientific">Octopus vulgaris</name>
    <name type="common">Common octopus</name>
    <dbReference type="NCBI Taxonomy" id="6645"/>
    <lineage>
        <taxon>Eukaryota</taxon>
        <taxon>Metazoa</taxon>
        <taxon>Spiralia</taxon>
        <taxon>Lophotrochozoa</taxon>
        <taxon>Mollusca</taxon>
        <taxon>Cephalopoda</taxon>
        <taxon>Coleoidea</taxon>
        <taxon>Octopodiformes</taxon>
        <taxon>Octopoda</taxon>
        <taxon>Incirrata</taxon>
        <taxon>Octopodidae</taxon>
        <taxon>Octopus</taxon>
    </lineage>
</organism>
<dbReference type="PANTHER" id="PTHR47501">
    <property type="entry name" value="TRANSPOSASE-RELATED"/>
    <property type="match status" value="1"/>
</dbReference>
<dbReference type="InterPro" id="IPR012337">
    <property type="entry name" value="RNaseH-like_sf"/>
</dbReference>
<evidence type="ECO:0000313" key="1">
    <source>
        <dbReference type="EMBL" id="CAI9734730.1"/>
    </source>
</evidence>
<dbReference type="AlphaFoldDB" id="A0AA36BHZ1"/>